<evidence type="ECO:0000259" key="6">
    <source>
        <dbReference type="Pfam" id="PF04542"/>
    </source>
</evidence>
<dbReference type="Gene3D" id="1.10.10.10">
    <property type="entry name" value="Winged helix-like DNA-binding domain superfamily/Winged helix DNA-binding domain"/>
    <property type="match status" value="1"/>
</dbReference>
<dbReference type="AlphaFoldDB" id="A0A518K6P0"/>
<dbReference type="KEGG" id="bmei:Spa11_16520"/>
<feature type="region of interest" description="Disordered" evidence="5">
    <location>
        <begin position="1"/>
        <end position="42"/>
    </location>
</feature>
<dbReference type="PANTHER" id="PTHR30603:SF60">
    <property type="entry name" value="RNA POLYMERASE SIGMA FACTOR RPOD"/>
    <property type="match status" value="1"/>
</dbReference>
<keyword evidence="2" id="KW-0731">Sigma factor</keyword>
<keyword evidence="3" id="KW-0238">DNA-binding</keyword>
<dbReference type="InterPro" id="IPR007630">
    <property type="entry name" value="RNA_pol_sigma70_r4"/>
</dbReference>
<dbReference type="InterPro" id="IPR050239">
    <property type="entry name" value="Sigma-70_RNA_pol_init_factors"/>
</dbReference>
<dbReference type="SUPFAM" id="SSF88946">
    <property type="entry name" value="Sigma2 domain of RNA polymerase sigma factors"/>
    <property type="match status" value="1"/>
</dbReference>
<dbReference type="InterPro" id="IPR036388">
    <property type="entry name" value="WH-like_DNA-bd_sf"/>
</dbReference>
<dbReference type="InterPro" id="IPR013325">
    <property type="entry name" value="RNA_pol_sigma_r2"/>
</dbReference>
<evidence type="ECO:0000256" key="2">
    <source>
        <dbReference type="ARBA" id="ARBA00023082"/>
    </source>
</evidence>
<evidence type="ECO:0000256" key="1">
    <source>
        <dbReference type="ARBA" id="ARBA00023015"/>
    </source>
</evidence>
<dbReference type="NCBIfam" id="TIGR02937">
    <property type="entry name" value="sigma70-ECF"/>
    <property type="match status" value="1"/>
</dbReference>
<proteinExistence type="predicted"/>
<dbReference type="InterPro" id="IPR000943">
    <property type="entry name" value="RNA_pol_sigma70"/>
</dbReference>
<sequence>MATLNPPVRRAPSATVTKAKSAKAATKPKGPSSKRPNRPTALDRRVEELRRVEIDYIPNDSFCLANDEPTGLAAEVERGDAPAEALAAGLPAHLGRMSATRLLTPEEERDLFRRMNYCKFRAQALRSKLGRTAPSAARVAEIEDCLRRVTRLRNHLIQANTRLVMSIARRFANSSNSFDDLLSHGIVSLMHAIEKFDYDRGYRFSTYATCAVRRDLCRHVMTQRRDSQRFSTGADLLLNDVGAEPGDAQHLSEPEWGVLNSSLVQMIQRLDERERFIVTHRFGLGDGAKRASYNRLGQRMGISKERVRQLANRAMEKLREWAPDYRLEALVS</sequence>
<organism evidence="8 9">
    <name type="scientific">Botrimarina mediterranea</name>
    <dbReference type="NCBI Taxonomy" id="2528022"/>
    <lineage>
        <taxon>Bacteria</taxon>
        <taxon>Pseudomonadati</taxon>
        <taxon>Planctomycetota</taxon>
        <taxon>Planctomycetia</taxon>
        <taxon>Pirellulales</taxon>
        <taxon>Lacipirellulaceae</taxon>
        <taxon>Botrimarina</taxon>
    </lineage>
</organism>
<gene>
    <name evidence="8" type="primary">sigA_4</name>
    <name evidence="8" type="ORF">Spa11_16520</name>
</gene>
<feature type="compositionally biased region" description="Low complexity" evidence="5">
    <location>
        <begin position="11"/>
        <end position="34"/>
    </location>
</feature>
<dbReference type="Pfam" id="PF04542">
    <property type="entry name" value="Sigma70_r2"/>
    <property type="match status" value="1"/>
</dbReference>
<protein>
    <submittedName>
        <fullName evidence="8">RNA polymerase sigma factor SigA</fullName>
    </submittedName>
</protein>
<dbReference type="PANTHER" id="PTHR30603">
    <property type="entry name" value="RNA POLYMERASE SIGMA FACTOR RPO"/>
    <property type="match status" value="1"/>
</dbReference>
<feature type="domain" description="RNA polymerase sigma-70 region 2" evidence="6">
    <location>
        <begin position="156"/>
        <end position="225"/>
    </location>
</feature>
<dbReference type="PRINTS" id="PR00046">
    <property type="entry name" value="SIGMA70FCT"/>
</dbReference>
<evidence type="ECO:0000256" key="3">
    <source>
        <dbReference type="ARBA" id="ARBA00023125"/>
    </source>
</evidence>
<keyword evidence="9" id="KW-1185">Reference proteome</keyword>
<dbReference type="Gene3D" id="1.10.601.10">
    <property type="entry name" value="RNA Polymerase Primary Sigma Factor"/>
    <property type="match status" value="1"/>
</dbReference>
<dbReference type="SUPFAM" id="SSF88659">
    <property type="entry name" value="Sigma3 and sigma4 domains of RNA polymerase sigma factors"/>
    <property type="match status" value="1"/>
</dbReference>
<name>A0A518K6P0_9BACT</name>
<evidence type="ECO:0000256" key="4">
    <source>
        <dbReference type="ARBA" id="ARBA00023163"/>
    </source>
</evidence>
<dbReference type="GO" id="GO:0016987">
    <property type="term" value="F:sigma factor activity"/>
    <property type="evidence" value="ECO:0007669"/>
    <property type="project" value="UniProtKB-KW"/>
</dbReference>
<dbReference type="Proteomes" id="UP000316426">
    <property type="component" value="Chromosome"/>
</dbReference>
<reference evidence="8 9" key="1">
    <citation type="submission" date="2019-02" db="EMBL/GenBank/DDBJ databases">
        <title>Deep-cultivation of Planctomycetes and their phenomic and genomic characterization uncovers novel biology.</title>
        <authorList>
            <person name="Wiegand S."/>
            <person name="Jogler M."/>
            <person name="Boedeker C."/>
            <person name="Pinto D."/>
            <person name="Vollmers J."/>
            <person name="Rivas-Marin E."/>
            <person name="Kohn T."/>
            <person name="Peeters S.H."/>
            <person name="Heuer A."/>
            <person name="Rast P."/>
            <person name="Oberbeckmann S."/>
            <person name="Bunk B."/>
            <person name="Jeske O."/>
            <person name="Meyerdierks A."/>
            <person name="Storesund J.E."/>
            <person name="Kallscheuer N."/>
            <person name="Luecker S."/>
            <person name="Lage O.M."/>
            <person name="Pohl T."/>
            <person name="Merkel B.J."/>
            <person name="Hornburger P."/>
            <person name="Mueller R.-W."/>
            <person name="Bruemmer F."/>
            <person name="Labrenz M."/>
            <person name="Spormann A.M."/>
            <person name="Op den Camp H."/>
            <person name="Overmann J."/>
            <person name="Amann R."/>
            <person name="Jetten M.S.M."/>
            <person name="Mascher T."/>
            <person name="Medema M.H."/>
            <person name="Devos D.P."/>
            <person name="Kaster A.-K."/>
            <person name="Ovreas L."/>
            <person name="Rohde M."/>
            <person name="Galperin M.Y."/>
            <person name="Jogler C."/>
        </authorList>
    </citation>
    <scope>NUCLEOTIDE SEQUENCE [LARGE SCALE GENOMIC DNA]</scope>
    <source>
        <strain evidence="8 9">Spa11</strain>
    </source>
</reference>
<keyword evidence="1" id="KW-0805">Transcription regulation</keyword>
<dbReference type="RefSeq" id="WP_145110492.1">
    <property type="nucleotide sequence ID" value="NZ_CP036349.1"/>
</dbReference>
<evidence type="ECO:0000259" key="7">
    <source>
        <dbReference type="Pfam" id="PF04545"/>
    </source>
</evidence>
<dbReference type="InterPro" id="IPR014284">
    <property type="entry name" value="RNA_pol_sigma-70_dom"/>
</dbReference>
<dbReference type="InterPro" id="IPR013324">
    <property type="entry name" value="RNA_pol_sigma_r3/r4-like"/>
</dbReference>
<evidence type="ECO:0000313" key="8">
    <source>
        <dbReference type="EMBL" id="QDV73456.1"/>
    </source>
</evidence>
<accession>A0A518K6P0</accession>
<dbReference type="GO" id="GO:0003677">
    <property type="term" value="F:DNA binding"/>
    <property type="evidence" value="ECO:0007669"/>
    <property type="project" value="UniProtKB-KW"/>
</dbReference>
<dbReference type="Pfam" id="PF04545">
    <property type="entry name" value="Sigma70_r4"/>
    <property type="match status" value="1"/>
</dbReference>
<dbReference type="EMBL" id="CP036349">
    <property type="protein sequence ID" value="QDV73456.1"/>
    <property type="molecule type" value="Genomic_DNA"/>
</dbReference>
<evidence type="ECO:0000313" key="9">
    <source>
        <dbReference type="Proteomes" id="UP000316426"/>
    </source>
</evidence>
<dbReference type="CDD" id="cd06171">
    <property type="entry name" value="Sigma70_r4"/>
    <property type="match status" value="1"/>
</dbReference>
<keyword evidence="4" id="KW-0804">Transcription</keyword>
<feature type="domain" description="RNA polymerase sigma-70 region 4" evidence="7">
    <location>
        <begin position="267"/>
        <end position="320"/>
    </location>
</feature>
<dbReference type="GO" id="GO:0006352">
    <property type="term" value="P:DNA-templated transcription initiation"/>
    <property type="evidence" value="ECO:0007669"/>
    <property type="project" value="InterPro"/>
</dbReference>
<dbReference type="InterPro" id="IPR007627">
    <property type="entry name" value="RNA_pol_sigma70_r2"/>
</dbReference>
<evidence type="ECO:0000256" key="5">
    <source>
        <dbReference type="SAM" id="MobiDB-lite"/>
    </source>
</evidence>